<dbReference type="Proteomes" id="UP001596044">
    <property type="component" value="Unassembled WGS sequence"/>
</dbReference>
<name>A0ABW0K2P0_9BACL</name>
<feature type="domain" description="Large polyvalent protein-associated" evidence="1">
    <location>
        <begin position="24"/>
        <end position="93"/>
    </location>
</feature>
<dbReference type="Pfam" id="PF18796">
    <property type="entry name" value="LPD1"/>
    <property type="match status" value="1"/>
</dbReference>
<evidence type="ECO:0000259" key="1">
    <source>
        <dbReference type="Pfam" id="PF18796"/>
    </source>
</evidence>
<dbReference type="EMBL" id="JBHSMJ010000005">
    <property type="protein sequence ID" value="MFC5447037.1"/>
    <property type="molecule type" value="Genomic_DNA"/>
</dbReference>
<evidence type="ECO:0000313" key="2">
    <source>
        <dbReference type="EMBL" id="MFC5447037.1"/>
    </source>
</evidence>
<keyword evidence="3" id="KW-1185">Reference proteome</keyword>
<organism evidence="2 3">
    <name type="scientific">Paenibacillus aestuarii</name>
    <dbReference type="NCBI Taxonomy" id="516965"/>
    <lineage>
        <taxon>Bacteria</taxon>
        <taxon>Bacillati</taxon>
        <taxon>Bacillota</taxon>
        <taxon>Bacilli</taxon>
        <taxon>Bacillales</taxon>
        <taxon>Paenibacillaceae</taxon>
        <taxon>Paenibacillus</taxon>
    </lineage>
</organism>
<dbReference type="RefSeq" id="WP_270881499.1">
    <property type="nucleotide sequence ID" value="NZ_JAQFVF010000053.1"/>
</dbReference>
<dbReference type="InterPro" id="IPR041047">
    <property type="entry name" value="LPD1"/>
</dbReference>
<evidence type="ECO:0000313" key="3">
    <source>
        <dbReference type="Proteomes" id="UP001596044"/>
    </source>
</evidence>
<comment type="caution">
    <text evidence="2">The sequence shown here is derived from an EMBL/GenBank/DDBJ whole genome shotgun (WGS) entry which is preliminary data.</text>
</comment>
<reference evidence="3" key="1">
    <citation type="journal article" date="2019" name="Int. J. Syst. Evol. Microbiol.">
        <title>The Global Catalogue of Microorganisms (GCM) 10K type strain sequencing project: providing services to taxonomists for standard genome sequencing and annotation.</title>
        <authorList>
            <consortium name="The Broad Institute Genomics Platform"/>
            <consortium name="The Broad Institute Genome Sequencing Center for Infectious Disease"/>
            <person name="Wu L."/>
            <person name="Ma J."/>
        </authorList>
    </citation>
    <scope>NUCLEOTIDE SEQUENCE [LARGE SCALE GENOMIC DNA]</scope>
    <source>
        <strain evidence="3">KACC 11904</strain>
    </source>
</reference>
<proteinExistence type="predicted"/>
<gene>
    <name evidence="2" type="ORF">ACFPOG_02120</name>
</gene>
<sequence length="115" mass="13552">MLRDAKREVPKEFFITTEFSSFYLDAKARGAYWRRDYELFARAFEAWIEDELVNSGMTNTYLVCGTRLGGPYPQGEERQAINVAFRGWWRVLLESGILHDEKIWRSLSIQLSEHI</sequence>
<protein>
    <submittedName>
        <fullName evidence="2">LPD1 domain-containing protein</fullName>
    </submittedName>
</protein>
<accession>A0ABW0K2P0</accession>